<protein>
    <submittedName>
        <fullName evidence="3">Peptidoglycan-binding protein</fullName>
    </submittedName>
</protein>
<sequence length="185" mass="20114">MRRIRVWSGLCAAAVVSVAGASGVPAHASEGRGVISGSGYYKDDWSDEGIVSTTSHRRSNVAALWQAVLWADKSLKPNGNPMSVGDIDCVFGPQTEYTTKRWQRRYASAGLESDGIVGRKTWSYAARKLDEGGGNRYVYHGLTADMGPTGRTITFVRAANGVWSMYLRDDLEPLYYNSATFSSCG</sequence>
<dbReference type="SUPFAM" id="SSF47090">
    <property type="entry name" value="PGBD-like"/>
    <property type="match status" value="1"/>
</dbReference>
<evidence type="ECO:0000259" key="2">
    <source>
        <dbReference type="Pfam" id="PF01471"/>
    </source>
</evidence>
<dbReference type="InterPro" id="IPR036366">
    <property type="entry name" value="PGBDSf"/>
</dbReference>
<evidence type="ECO:0000256" key="1">
    <source>
        <dbReference type="SAM" id="SignalP"/>
    </source>
</evidence>
<reference evidence="4" key="1">
    <citation type="journal article" date="2019" name="Int. J. Syst. Evol. Microbiol.">
        <title>The Global Catalogue of Microorganisms (GCM) 10K type strain sequencing project: providing services to taxonomists for standard genome sequencing and annotation.</title>
        <authorList>
            <consortium name="The Broad Institute Genomics Platform"/>
            <consortium name="The Broad Institute Genome Sequencing Center for Infectious Disease"/>
            <person name="Wu L."/>
            <person name="Ma J."/>
        </authorList>
    </citation>
    <scope>NUCLEOTIDE SEQUENCE [LARGE SCALE GENOMIC DNA]</scope>
    <source>
        <strain evidence="4">SYNS20</strain>
    </source>
</reference>
<dbReference type="EMBL" id="JBHTCF010000010">
    <property type="protein sequence ID" value="MFC7307225.1"/>
    <property type="molecule type" value="Genomic_DNA"/>
</dbReference>
<feature type="domain" description="Peptidoglycan binding-like" evidence="2">
    <location>
        <begin position="67"/>
        <end position="122"/>
    </location>
</feature>
<proteinExistence type="predicted"/>
<name>A0ABW2JPE8_9ACTN</name>
<evidence type="ECO:0000313" key="3">
    <source>
        <dbReference type="EMBL" id="MFC7307225.1"/>
    </source>
</evidence>
<feature type="signal peptide" evidence="1">
    <location>
        <begin position="1"/>
        <end position="21"/>
    </location>
</feature>
<comment type="caution">
    <text evidence="3">The sequence shown here is derived from an EMBL/GenBank/DDBJ whole genome shotgun (WGS) entry which is preliminary data.</text>
</comment>
<dbReference type="Gene3D" id="1.10.101.10">
    <property type="entry name" value="PGBD-like superfamily/PGBD"/>
    <property type="match status" value="1"/>
</dbReference>
<organism evidence="3 4">
    <name type="scientific">Streptomyces monticola</name>
    <dbReference type="NCBI Taxonomy" id="2666263"/>
    <lineage>
        <taxon>Bacteria</taxon>
        <taxon>Bacillati</taxon>
        <taxon>Actinomycetota</taxon>
        <taxon>Actinomycetes</taxon>
        <taxon>Kitasatosporales</taxon>
        <taxon>Streptomycetaceae</taxon>
        <taxon>Streptomyces</taxon>
    </lineage>
</organism>
<gene>
    <name evidence="3" type="ORF">ACFQVC_23730</name>
</gene>
<dbReference type="Pfam" id="PF01471">
    <property type="entry name" value="PG_binding_1"/>
    <property type="match status" value="1"/>
</dbReference>
<feature type="chain" id="PRO_5046911611" evidence="1">
    <location>
        <begin position="22"/>
        <end position="185"/>
    </location>
</feature>
<dbReference type="Proteomes" id="UP001596523">
    <property type="component" value="Unassembled WGS sequence"/>
</dbReference>
<dbReference type="InterPro" id="IPR036365">
    <property type="entry name" value="PGBD-like_sf"/>
</dbReference>
<keyword evidence="1" id="KW-0732">Signal</keyword>
<evidence type="ECO:0000313" key="4">
    <source>
        <dbReference type="Proteomes" id="UP001596523"/>
    </source>
</evidence>
<dbReference type="RefSeq" id="WP_381833776.1">
    <property type="nucleotide sequence ID" value="NZ_JBHTCF010000010.1"/>
</dbReference>
<dbReference type="InterPro" id="IPR002477">
    <property type="entry name" value="Peptidoglycan-bd-like"/>
</dbReference>
<accession>A0ABW2JPE8</accession>
<keyword evidence="4" id="KW-1185">Reference proteome</keyword>